<comment type="caution">
    <text evidence="8">The sequence shown here is derived from an EMBL/GenBank/DDBJ whole genome shotgun (WGS) entry which is preliminary data.</text>
</comment>
<gene>
    <name evidence="7" type="primary">rplC</name>
    <name evidence="8" type="ORF">FVW20_08845</name>
</gene>
<name>A0ABS0J4K4_9BACT</name>
<dbReference type="GO" id="GO:0005840">
    <property type="term" value="C:ribosome"/>
    <property type="evidence" value="ECO:0007669"/>
    <property type="project" value="UniProtKB-KW"/>
</dbReference>
<dbReference type="Pfam" id="PF00297">
    <property type="entry name" value="Ribosomal_L3"/>
    <property type="match status" value="1"/>
</dbReference>
<protein>
    <recommendedName>
        <fullName evidence="6 7">Large ribosomal subunit protein uL3</fullName>
    </recommendedName>
</protein>
<evidence type="ECO:0000256" key="2">
    <source>
        <dbReference type="ARBA" id="ARBA00022730"/>
    </source>
</evidence>
<accession>A0ABS0J4K4</accession>
<keyword evidence="5 7" id="KW-0687">Ribonucleoprotein</keyword>
<dbReference type="RefSeq" id="WP_012611246.1">
    <property type="nucleotide sequence ID" value="NZ_VRYY01000221.1"/>
</dbReference>
<evidence type="ECO:0000256" key="7">
    <source>
        <dbReference type="HAMAP-Rule" id="MF_01325"/>
    </source>
</evidence>
<dbReference type="InterPro" id="IPR019927">
    <property type="entry name" value="Ribosomal_uL3_bac/org-type"/>
</dbReference>
<reference evidence="8 9" key="1">
    <citation type="submission" date="2019-08" db="EMBL/GenBank/DDBJ databases">
        <authorList>
            <person name="Luo N."/>
        </authorList>
    </citation>
    <scope>NUCLEOTIDE SEQUENCE [LARGE SCALE GENOMIC DNA]</scope>
    <source>
        <strain evidence="8 9">NCIMB 9442</strain>
    </source>
</reference>
<dbReference type="Gene3D" id="2.40.30.10">
    <property type="entry name" value="Translation factors"/>
    <property type="match status" value="1"/>
</dbReference>
<keyword evidence="9" id="KW-1185">Reference proteome</keyword>
<dbReference type="Gene3D" id="3.30.160.810">
    <property type="match status" value="1"/>
</dbReference>
<dbReference type="InterPro" id="IPR009000">
    <property type="entry name" value="Transl_B-barrel_sf"/>
</dbReference>
<comment type="similarity">
    <text evidence="1 7">Belongs to the universal ribosomal protein uL3 family.</text>
</comment>
<dbReference type="PANTHER" id="PTHR11229:SF16">
    <property type="entry name" value="LARGE RIBOSOMAL SUBUNIT PROTEIN UL3C"/>
    <property type="match status" value="1"/>
</dbReference>
<evidence type="ECO:0000256" key="3">
    <source>
        <dbReference type="ARBA" id="ARBA00022884"/>
    </source>
</evidence>
<dbReference type="Proteomes" id="UP001194469">
    <property type="component" value="Unassembled WGS sequence"/>
</dbReference>
<evidence type="ECO:0000313" key="8">
    <source>
        <dbReference type="EMBL" id="MBG3877115.1"/>
    </source>
</evidence>
<dbReference type="HAMAP" id="MF_01325_B">
    <property type="entry name" value="Ribosomal_uL3_B"/>
    <property type="match status" value="1"/>
</dbReference>
<dbReference type="PANTHER" id="PTHR11229">
    <property type="entry name" value="50S RIBOSOMAL PROTEIN L3"/>
    <property type="match status" value="1"/>
</dbReference>
<evidence type="ECO:0000256" key="6">
    <source>
        <dbReference type="ARBA" id="ARBA00035243"/>
    </source>
</evidence>
<evidence type="ECO:0000256" key="4">
    <source>
        <dbReference type="ARBA" id="ARBA00022980"/>
    </source>
</evidence>
<keyword evidence="3 7" id="KW-0694">RNA-binding</keyword>
<comment type="subunit">
    <text evidence="7">Part of the 50S ribosomal subunit. Forms a cluster with proteins L14 and L19.</text>
</comment>
<organism evidence="8 9">
    <name type="scientific">Nitratidesulfovibrio oxamicus</name>
    <dbReference type="NCBI Taxonomy" id="32016"/>
    <lineage>
        <taxon>Bacteria</taxon>
        <taxon>Pseudomonadati</taxon>
        <taxon>Thermodesulfobacteriota</taxon>
        <taxon>Desulfovibrionia</taxon>
        <taxon>Desulfovibrionales</taxon>
        <taxon>Desulfovibrionaceae</taxon>
        <taxon>Nitratidesulfovibrio</taxon>
    </lineage>
</organism>
<proteinExistence type="inferred from homology"/>
<dbReference type="SUPFAM" id="SSF50447">
    <property type="entry name" value="Translation proteins"/>
    <property type="match status" value="1"/>
</dbReference>
<dbReference type="NCBIfam" id="TIGR03625">
    <property type="entry name" value="L3_bact"/>
    <property type="match status" value="1"/>
</dbReference>
<evidence type="ECO:0000256" key="5">
    <source>
        <dbReference type="ARBA" id="ARBA00023274"/>
    </source>
</evidence>
<keyword evidence="2 7" id="KW-0699">rRNA-binding</keyword>
<sequence>MAEKLGILGRKVGMTRIFASDGSAVAVTVIQAGPCPVIQVRNGETDGYDAVQIAFEEAKEKHVTKPARGHFAKAGKGLFRNLREIRLEAPAEFEVGQELTVSLFAAGEKVKVTGTSIGKGYQGVMRRWNFAGSKDTHGCEKVHRSGGSIGNNTFPGHVFKGKKMAGHWGDERVTVKNLEIVDIRAEDNVILVKGAVPGPKNGLVLVRKQ</sequence>
<dbReference type="InterPro" id="IPR000597">
    <property type="entry name" value="Ribosomal_uL3"/>
</dbReference>
<dbReference type="EMBL" id="VRYY01000221">
    <property type="protein sequence ID" value="MBG3877115.1"/>
    <property type="molecule type" value="Genomic_DNA"/>
</dbReference>
<keyword evidence="4 7" id="KW-0689">Ribosomal protein</keyword>
<evidence type="ECO:0000313" key="9">
    <source>
        <dbReference type="Proteomes" id="UP001194469"/>
    </source>
</evidence>
<evidence type="ECO:0000256" key="1">
    <source>
        <dbReference type="ARBA" id="ARBA00006540"/>
    </source>
</evidence>
<comment type="function">
    <text evidence="7">One of the primary rRNA binding proteins, it binds directly near the 3'-end of the 23S rRNA, where it nucleates assembly of the 50S subunit.</text>
</comment>